<organism evidence="2 3">
    <name type="scientific">Naasia aerilata</name>
    <dbReference type="NCBI Taxonomy" id="1162966"/>
    <lineage>
        <taxon>Bacteria</taxon>
        <taxon>Bacillati</taxon>
        <taxon>Actinomycetota</taxon>
        <taxon>Actinomycetes</taxon>
        <taxon>Micrococcales</taxon>
        <taxon>Microbacteriaceae</taxon>
        <taxon>Naasia</taxon>
    </lineage>
</organism>
<dbReference type="Proteomes" id="UP001321498">
    <property type="component" value="Chromosome"/>
</dbReference>
<feature type="region of interest" description="Disordered" evidence="1">
    <location>
        <begin position="83"/>
        <end position="120"/>
    </location>
</feature>
<proteinExistence type="predicted"/>
<evidence type="ECO:0000256" key="1">
    <source>
        <dbReference type="SAM" id="MobiDB-lite"/>
    </source>
</evidence>
<dbReference type="EMBL" id="AP027731">
    <property type="protein sequence ID" value="BDZ44373.1"/>
    <property type="molecule type" value="Genomic_DNA"/>
</dbReference>
<keyword evidence="3" id="KW-1185">Reference proteome</keyword>
<accession>A0ABM8G866</accession>
<sequence length="120" mass="12881">MKHLTYSNKSMLVGDIAADLMVEYAATLAHKRDGDTVSLNVINADGNEAEAIFLLDTGAPLMAETVNSSLPEPGNAEAEAYMRGQIMERSDPSPAASQDQETSSAYEHFDFDTAAPVEID</sequence>
<gene>
    <name evidence="2" type="ORF">GCM10025866_02820</name>
</gene>
<protein>
    <submittedName>
        <fullName evidence="2">Uncharacterized protein</fullName>
    </submittedName>
</protein>
<feature type="compositionally biased region" description="Polar residues" evidence="1">
    <location>
        <begin position="95"/>
        <end position="105"/>
    </location>
</feature>
<reference evidence="3" key="1">
    <citation type="journal article" date="2019" name="Int. J. Syst. Evol. Microbiol.">
        <title>The Global Catalogue of Microorganisms (GCM) 10K type strain sequencing project: providing services to taxonomists for standard genome sequencing and annotation.</title>
        <authorList>
            <consortium name="The Broad Institute Genomics Platform"/>
            <consortium name="The Broad Institute Genome Sequencing Center for Infectious Disease"/>
            <person name="Wu L."/>
            <person name="Ma J."/>
        </authorList>
    </citation>
    <scope>NUCLEOTIDE SEQUENCE [LARGE SCALE GENOMIC DNA]</scope>
    <source>
        <strain evidence="3">NBRC 108725</strain>
    </source>
</reference>
<evidence type="ECO:0000313" key="2">
    <source>
        <dbReference type="EMBL" id="BDZ44373.1"/>
    </source>
</evidence>
<name>A0ABM8G866_9MICO</name>
<evidence type="ECO:0000313" key="3">
    <source>
        <dbReference type="Proteomes" id="UP001321498"/>
    </source>
</evidence>
<dbReference type="RefSeq" id="WP_286277839.1">
    <property type="nucleotide sequence ID" value="NZ_AP027731.1"/>
</dbReference>